<dbReference type="Pfam" id="PF04060">
    <property type="entry name" value="FeS"/>
    <property type="match status" value="1"/>
</dbReference>
<dbReference type="InterPro" id="IPR050395">
    <property type="entry name" value="4Fe4S_Ferredoxin_RnfB"/>
</dbReference>
<feature type="domain" description="4Fe-4S ferredoxin-type" evidence="12">
    <location>
        <begin position="270"/>
        <end position="299"/>
    </location>
</feature>
<feature type="binding site" evidence="10">
    <location>
        <position position="149"/>
    </location>
    <ligand>
        <name>[4Fe-4S] cluster</name>
        <dbReference type="ChEBI" id="CHEBI:49883"/>
        <label>2</label>
    </ligand>
</feature>
<reference evidence="14 15" key="1">
    <citation type="journal article" date="2010" name="Stand. Genomic Sci.">
        <title>Complete genome sequence of Ilyobacter polytropus type strain (CuHbu1).</title>
        <authorList>
            <person name="Sikorski J."/>
            <person name="Chertkov O."/>
            <person name="Lapidus A."/>
            <person name="Nolan M."/>
            <person name="Lucas S."/>
            <person name="Del Rio T.G."/>
            <person name="Tice H."/>
            <person name="Cheng J.F."/>
            <person name="Tapia R."/>
            <person name="Han C."/>
            <person name="Goodwin L."/>
            <person name="Pitluck S."/>
            <person name="Liolios K."/>
            <person name="Ivanova N."/>
            <person name="Mavromatis K."/>
            <person name="Mikhailova N."/>
            <person name="Pati A."/>
            <person name="Chen A."/>
            <person name="Palaniappan K."/>
            <person name="Land M."/>
            <person name="Hauser L."/>
            <person name="Chang Y.J."/>
            <person name="Jeffries C.D."/>
            <person name="Brambilla E."/>
            <person name="Yasawong M."/>
            <person name="Rohde M."/>
            <person name="Pukall R."/>
            <person name="Spring S."/>
            <person name="Goker M."/>
            <person name="Woyke T."/>
            <person name="Bristow J."/>
            <person name="Eisen J.A."/>
            <person name="Markowitz V."/>
            <person name="Hugenholtz P."/>
            <person name="Kyrpides N.C."/>
            <person name="Klenk H.P."/>
        </authorList>
    </citation>
    <scope>NUCLEOTIDE SEQUENCE [LARGE SCALE GENOMIC DNA]</scope>
    <source>
        <strain evidence="15">ATCC 51220 / DSM 2926 / LMG 16218 / CuHBu1</strain>
    </source>
</reference>
<dbReference type="Gene3D" id="1.10.15.40">
    <property type="entry name" value="Electron transport complex subunit B, putative Fe-S cluster"/>
    <property type="match status" value="1"/>
</dbReference>
<dbReference type="InterPro" id="IPR017896">
    <property type="entry name" value="4Fe4S_Fe-S-bd"/>
</dbReference>
<keyword evidence="7 10" id="KW-0408">Iron</keyword>
<dbReference type="CDD" id="cd10549">
    <property type="entry name" value="MtMvhB_like"/>
    <property type="match status" value="2"/>
</dbReference>
<organism evidence="14 15">
    <name type="scientific">Ilyobacter polytropus (strain ATCC 51220 / DSM 2926 / LMG 16218 / CuHBu1)</name>
    <dbReference type="NCBI Taxonomy" id="572544"/>
    <lineage>
        <taxon>Bacteria</taxon>
        <taxon>Fusobacteriati</taxon>
        <taxon>Fusobacteriota</taxon>
        <taxon>Fusobacteriia</taxon>
        <taxon>Fusobacteriales</taxon>
        <taxon>Fusobacteriaceae</taxon>
        <taxon>Ilyobacter</taxon>
    </lineage>
</organism>
<dbReference type="Proteomes" id="UP000006875">
    <property type="component" value="Chromosome"/>
</dbReference>
<dbReference type="eggNOG" id="COG2878">
    <property type="taxonomic scope" value="Bacteria"/>
</dbReference>
<evidence type="ECO:0000256" key="4">
    <source>
        <dbReference type="ARBA" id="ARBA00022737"/>
    </source>
</evidence>
<feature type="binding site" evidence="10">
    <location>
        <position position="143"/>
    </location>
    <ligand>
        <name>[4Fe-4S] cluster</name>
        <dbReference type="ChEBI" id="CHEBI:49883"/>
        <label>2</label>
    </ligand>
</feature>
<evidence type="ECO:0000256" key="6">
    <source>
        <dbReference type="ARBA" id="ARBA00022982"/>
    </source>
</evidence>
<gene>
    <name evidence="10" type="primary">rnfB</name>
    <name evidence="14" type="ordered locus">Ilyop_0023</name>
</gene>
<evidence type="ECO:0000256" key="2">
    <source>
        <dbReference type="ARBA" id="ARBA00022485"/>
    </source>
</evidence>
<accession>E3H654</accession>
<evidence type="ECO:0000313" key="14">
    <source>
        <dbReference type="EMBL" id="ADO81813.1"/>
    </source>
</evidence>
<keyword evidence="8 10" id="KW-0411">Iron-sulfur</keyword>
<keyword evidence="4 10" id="KW-0677">Repeat</keyword>
<keyword evidence="11" id="KW-0812">Transmembrane</keyword>
<dbReference type="EMBL" id="CP002281">
    <property type="protein sequence ID" value="ADO81813.1"/>
    <property type="molecule type" value="Genomic_DNA"/>
</dbReference>
<keyword evidence="1 10" id="KW-0813">Transport</keyword>
<dbReference type="Pfam" id="PF14697">
    <property type="entry name" value="Fer4_21"/>
    <property type="match status" value="2"/>
</dbReference>
<proteinExistence type="inferred from homology"/>
<dbReference type="RefSeq" id="WP_013386485.1">
    <property type="nucleotide sequence ID" value="NC_014632.1"/>
</dbReference>
<comment type="subcellular location">
    <subcellularLocation>
        <location evidence="10">Cell inner membrane</location>
    </subcellularLocation>
</comment>
<feature type="binding site" evidence="10">
    <location>
        <position position="173"/>
    </location>
    <ligand>
        <name>[4Fe-4S] cluster</name>
        <dbReference type="ChEBI" id="CHEBI:49883"/>
        <label>3</label>
    </ligand>
</feature>
<dbReference type="STRING" id="572544.Ilyop_0023"/>
<comment type="caution">
    <text evidence="10">Lacks conserved residue(s) required for the propagation of feature annotation.</text>
</comment>
<evidence type="ECO:0000259" key="13">
    <source>
        <dbReference type="PROSITE" id="PS51656"/>
    </source>
</evidence>
<feature type="domain" description="4Fe-4S ferredoxin-type" evidence="12">
    <location>
        <begin position="143"/>
        <end position="163"/>
    </location>
</feature>
<feature type="binding site" evidence="10">
    <location>
        <position position="57"/>
    </location>
    <ligand>
        <name>[4Fe-4S] cluster</name>
        <dbReference type="ChEBI" id="CHEBI:49883"/>
        <label>1</label>
    </ligand>
</feature>
<keyword evidence="3 10" id="KW-0479">Metal-binding</keyword>
<dbReference type="EC" id="7.-.-.-" evidence="10"/>
<protein>
    <recommendedName>
        <fullName evidence="10">Ion-translocating oxidoreductase complex subunit B</fullName>
        <ecNumber evidence="10">7.-.-.-</ecNumber>
    </recommendedName>
    <alternativeName>
        <fullName evidence="10">Rnf electron transport complex subunit B</fullName>
    </alternativeName>
</protein>
<dbReference type="PANTHER" id="PTHR43560:SF1">
    <property type="entry name" value="ION-TRANSLOCATING OXIDOREDUCTASE COMPLEX SUBUNIT B"/>
    <property type="match status" value="1"/>
</dbReference>
<feature type="binding site" evidence="10">
    <location>
        <position position="139"/>
    </location>
    <ligand>
        <name>[4Fe-4S] cluster</name>
        <dbReference type="ChEBI" id="CHEBI:49883"/>
        <label>2</label>
    </ligand>
</feature>
<dbReference type="InterPro" id="IPR017900">
    <property type="entry name" value="4Fe4S_Fe_S_CS"/>
</dbReference>
<dbReference type="PROSITE" id="PS51656">
    <property type="entry name" value="4FE4S"/>
    <property type="match status" value="1"/>
</dbReference>
<keyword evidence="6 10" id="KW-0249">Electron transport</keyword>
<evidence type="ECO:0000256" key="11">
    <source>
        <dbReference type="SAM" id="Phobius"/>
    </source>
</evidence>
<feature type="domain" description="4Fe-4S ferredoxin-type" evidence="12">
    <location>
        <begin position="238"/>
        <end position="267"/>
    </location>
</feature>
<dbReference type="KEGG" id="ipo:Ilyop_0023"/>
<feature type="binding site" evidence="10">
    <location>
        <position position="183"/>
    </location>
    <ligand>
        <name>[4Fe-4S] cluster</name>
        <dbReference type="ChEBI" id="CHEBI:49883"/>
        <label>2</label>
    </ligand>
</feature>
<sequence>MEAILIPVLILGGIGLFMGLFLAFASKKFEVEVNPNVEKIMEVLPGINCGACGFPGCAGYAEAIALEGAEITSCAPGGTAVVESIGKIMGLTADTGGEKMVARVLCQGDNTRTNKLYDFDVELKSCATAMLYFGGDKSCWHSCLGYGDCAAVCPVDAITITDKGVAVINEDKCVSCEKCVKECPKRVISMTPQSQKVTVLCSSREKGAVARKNCSVACIGCGVCVRACPVDAIDLNNNLAKIDPEKCIQCGLCAIKCPTNAITSEVKEIKKAEIIEEKCIGCTACARVCPVDAIEGEVKQKHKVIEEKCIGCQLCYEKCKFGAIKINVTEKKDI</sequence>
<comment type="subunit">
    <text evidence="10">The complex is composed of six subunits: RnfA, RnfB, RnfC, RnfD, RnfE and RnfG.</text>
</comment>
<dbReference type="Gene3D" id="3.30.70.20">
    <property type="match status" value="3"/>
</dbReference>
<evidence type="ECO:0000313" key="15">
    <source>
        <dbReference type="Proteomes" id="UP000006875"/>
    </source>
</evidence>
<keyword evidence="2 10" id="KW-0004">4Fe-4S</keyword>
<dbReference type="AlphaFoldDB" id="E3H654"/>
<evidence type="ECO:0000256" key="5">
    <source>
        <dbReference type="ARBA" id="ARBA00022967"/>
    </source>
</evidence>
<comment type="function">
    <text evidence="10">Part of a membrane-bound complex that couples electron transfer with translocation of ions across the membrane.</text>
</comment>
<dbReference type="Pfam" id="PF12838">
    <property type="entry name" value="Fer4_7"/>
    <property type="match status" value="1"/>
</dbReference>
<keyword evidence="11" id="KW-1133">Transmembrane helix</keyword>
<evidence type="ECO:0000256" key="7">
    <source>
        <dbReference type="ARBA" id="ARBA00023004"/>
    </source>
</evidence>
<feature type="binding site" evidence="10">
    <location>
        <position position="179"/>
    </location>
    <ligand>
        <name>[4Fe-4S] cluster</name>
        <dbReference type="ChEBI" id="CHEBI:49883"/>
        <label>3</label>
    </ligand>
</feature>
<dbReference type="InterPro" id="IPR007202">
    <property type="entry name" value="4Fe-4S_dom"/>
</dbReference>
<comment type="cofactor">
    <cofactor evidence="10">
        <name>[4Fe-4S] cluster</name>
        <dbReference type="ChEBI" id="CHEBI:49883"/>
    </cofactor>
    <text evidence="10">Binds 3 [4Fe-4S] clusters.</text>
</comment>
<dbReference type="NCBIfam" id="TIGR01944">
    <property type="entry name" value="rnfB"/>
    <property type="match status" value="1"/>
</dbReference>
<evidence type="ECO:0000256" key="10">
    <source>
        <dbReference type="HAMAP-Rule" id="MF_00463"/>
    </source>
</evidence>
<keyword evidence="10" id="KW-1003">Cell membrane</keyword>
<dbReference type="GO" id="GO:0009055">
    <property type="term" value="F:electron transfer activity"/>
    <property type="evidence" value="ECO:0007669"/>
    <property type="project" value="InterPro"/>
</dbReference>
<dbReference type="PANTHER" id="PTHR43560">
    <property type="entry name" value="ION-TRANSLOCATING OXIDOREDUCTASE COMPLEX SUBUNIT B"/>
    <property type="match status" value="1"/>
</dbReference>
<feature type="domain" description="4Fe-4S ferredoxin-type" evidence="12">
    <location>
        <begin position="164"/>
        <end position="193"/>
    </location>
</feature>
<dbReference type="GO" id="GO:0005886">
    <property type="term" value="C:plasma membrane"/>
    <property type="evidence" value="ECO:0007669"/>
    <property type="project" value="UniProtKB-SubCell"/>
</dbReference>
<feature type="binding site" evidence="10">
    <location>
        <position position="153"/>
    </location>
    <ligand>
        <name>[4Fe-4S] cluster</name>
        <dbReference type="ChEBI" id="CHEBI:49883"/>
        <label>3</label>
    </ligand>
</feature>
<feature type="binding site" evidence="10">
    <location>
        <position position="49"/>
    </location>
    <ligand>
        <name>[4Fe-4S] cluster</name>
        <dbReference type="ChEBI" id="CHEBI:49883"/>
        <label>1</label>
    </ligand>
</feature>
<dbReference type="HAMAP" id="MF_00463">
    <property type="entry name" value="RsxB_RnfB"/>
    <property type="match status" value="1"/>
</dbReference>
<dbReference type="InterPro" id="IPR010207">
    <property type="entry name" value="Elect_transpt_cplx_RnfB/RsxB"/>
</dbReference>
<evidence type="ECO:0000256" key="1">
    <source>
        <dbReference type="ARBA" id="ARBA00022448"/>
    </source>
</evidence>
<evidence type="ECO:0000259" key="12">
    <source>
        <dbReference type="PROSITE" id="PS51379"/>
    </source>
</evidence>
<dbReference type="PROSITE" id="PS00198">
    <property type="entry name" value="4FE4S_FER_1"/>
    <property type="match status" value="2"/>
</dbReference>
<evidence type="ECO:0000256" key="9">
    <source>
        <dbReference type="ARBA" id="ARBA00023136"/>
    </source>
</evidence>
<dbReference type="PROSITE" id="PS51379">
    <property type="entry name" value="4FE4S_FER_2"/>
    <property type="match status" value="6"/>
</dbReference>
<keyword evidence="5 10" id="KW-1278">Translocase</keyword>
<dbReference type="GO" id="GO:0022900">
    <property type="term" value="P:electron transport chain"/>
    <property type="evidence" value="ECO:0007669"/>
    <property type="project" value="UniProtKB-UniRule"/>
</dbReference>
<keyword evidence="10" id="KW-0997">Cell inner membrane</keyword>
<dbReference type="eggNOG" id="COG1142">
    <property type="taxonomic scope" value="Bacteria"/>
</dbReference>
<dbReference type="GO" id="GO:0046872">
    <property type="term" value="F:metal ion binding"/>
    <property type="evidence" value="ECO:0007669"/>
    <property type="project" value="UniProtKB-KW"/>
</dbReference>
<dbReference type="HOGENOM" id="CLU_053470_0_0_0"/>
<keyword evidence="9 10" id="KW-0472">Membrane</keyword>
<keyword evidence="15" id="KW-1185">Reference proteome</keyword>
<evidence type="ECO:0000256" key="3">
    <source>
        <dbReference type="ARBA" id="ARBA00022723"/>
    </source>
</evidence>
<feature type="region of interest" description="Hydrophobic" evidence="10">
    <location>
        <begin position="1"/>
        <end position="26"/>
    </location>
</feature>
<name>E3H654_ILYPC</name>
<feature type="transmembrane region" description="Helical" evidence="11">
    <location>
        <begin position="6"/>
        <end position="25"/>
    </location>
</feature>
<feature type="binding site" evidence="10">
    <location>
        <position position="74"/>
    </location>
    <ligand>
        <name>[4Fe-4S] cluster</name>
        <dbReference type="ChEBI" id="CHEBI:49883"/>
        <label>1</label>
    </ligand>
</feature>
<feature type="domain" description="4Fe-4S" evidence="13">
    <location>
        <begin position="32"/>
        <end position="91"/>
    </location>
</feature>
<evidence type="ECO:0000256" key="8">
    <source>
        <dbReference type="ARBA" id="ARBA00023014"/>
    </source>
</evidence>
<comment type="similarity">
    <text evidence="10">Belongs to the 4Fe4S bacterial-type ferredoxin family. RnfB subfamily.</text>
</comment>
<feature type="binding site" evidence="10">
    <location>
        <position position="52"/>
    </location>
    <ligand>
        <name>[4Fe-4S] cluster</name>
        <dbReference type="ChEBI" id="CHEBI:49883"/>
        <label>1</label>
    </ligand>
</feature>
<dbReference type="SUPFAM" id="SSF54862">
    <property type="entry name" value="4Fe-4S ferredoxins"/>
    <property type="match status" value="2"/>
</dbReference>
<dbReference type="GO" id="GO:0051539">
    <property type="term" value="F:4 iron, 4 sulfur cluster binding"/>
    <property type="evidence" value="ECO:0007669"/>
    <property type="project" value="UniProtKB-UniRule"/>
</dbReference>
<dbReference type="OrthoDB" id="9789936at2"/>
<feature type="binding site" evidence="10">
    <location>
        <position position="176"/>
    </location>
    <ligand>
        <name>[4Fe-4S] cluster</name>
        <dbReference type="ChEBI" id="CHEBI:49883"/>
        <label>3</label>
    </ligand>
</feature>
<feature type="domain" description="4Fe-4S ferredoxin-type" evidence="12">
    <location>
        <begin position="208"/>
        <end position="237"/>
    </location>
</feature>
<feature type="domain" description="4Fe-4S ferredoxin-type" evidence="12">
    <location>
        <begin position="300"/>
        <end position="329"/>
    </location>
</feature>